<evidence type="ECO:0000313" key="11">
    <source>
        <dbReference type="Proteomes" id="UP000326546"/>
    </source>
</evidence>
<dbReference type="Pfam" id="PF03023">
    <property type="entry name" value="MurJ"/>
    <property type="match status" value="1"/>
</dbReference>
<keyword evidence="11" id="KW-1185">Reference proteome</keyword>
<evidence type="ECO:0000256" key="9">
    <source>
        <dbReference type="SAM" id="Phobius"/>
    </source>
</evidence>
<sequence length="1260" mass="130056">MSASTASEEHGSSRALARSSAVMAGGTLVSRVLGLARMALLARALDPLTPGANIWETANTIPNAIFLLLAAGVLNVLLLPQLTRAMTRGREGREYSDRLLTLAVTLLVVGTLVFWLATPLVTKLNALAWPWGSPQLNLAILFAYFCIPQMLFYGLHTVLGQVLAAHHRFAAYMWSPALANVVQILGILLFIRRYPGADQVPLDTWTLPMVALLGGSATLGIVVQGLVLFPAVRATGFRWRPRWGFRGVGLGTAGVMAFWAFAEVGLSQGGMLAVNNLLNWAVVDTPGAAGRSAYFYAFSIFMLPHSLLALSLLTALYPVLSKAAAAGDLRGMATRTETGLRMLLTAMVPIAVGMMLLAPLLVRVIYPLASGEAHLAIARVVQAFTIGLIAYGVYLLCSRVFYSFEDARTPFFFQVALTTTLLLATAVALTQPETRAAVMAAAGQGVGQIIAAGIGLYAVRRRLPDLQLAPAGATLGRALLASVIALLPTWGVVAVLDRPGTLGAVVALAVAGVVYLAGYGVLALVLGVGEIRTVAAPLLRRVPGLTRFAPSSTELEVMVAEAGGPVPGDPAQDEPTTTGVHPAGPMGQFAPTATSAASSSADVGEGTLGGQDALDGVSHGGEDSTMDRLEVGARLGDRYALEELLAEREGGGLQYWSARDVTLDRLVAVTALPSSGEDAAIAEAVLDGARRVASVDDPRLVRVLDVGDEDGICWVIEEGLTEAESLASLIAEQPLPAEEVRRLVGEASAGLESARRRGLHHLYLNPHSVLRTTDGTVKVSGVGVASALEGTDDVTADEASIIDTADLVSLLYTGLTGRWPGEDLPGVRSARRLADDSLPAPSELVAGVPGDLDALCRMVHGAGTDLSSAPHTPGELARQLSPWSSEMVRGPRPGELTAPADAGERGAPGATDALAGAAGASAAATAAHPTRAEDSDAGDETTVVPRTYYRTSRATGAADDSAEMDGLFASGERAAQQHDERERTARPQTVPVGAAAAGASMASGGPTRAGGSSGGAGTDDGDDDSGGLDEARGTGLQTAAVIGVILAILAAAFLMGWFLIRGLGGEDEASGGGTTVTASEETQGGGDTDAATATEDTGGQTAPPEPEPTEDAPAAAPDGAVSILGITSFDPEGDNDERNDLTPLAVDGDPETAWRSHTYLSPNWGSLKSGVGLILDLGEGATVTEVEVELDEAGVGASLWLAEEPTREGAIELGSGTDLEGTWTVAPEGPATGRYLILWFDTAAATEAGEVVGVREIVVR</sequence>
<feature type="region of interest" description="Disordered" evidence="8">
    <location>
        <begin position="995"/>
        <end position="1030"/>
    </location>
</feature>
<dbReference type="GO" id="GO:0015648">
    <property type="term" value="F:lipid-linked peptidoglycan transporter activity"/>
    <property type="evidence" value="ECO:0007669"/>
    <property type="project" value="TreeGrafter"/>
</dbReference>
<dbReference type="GO" id="GO:0008360">
    <property type="term" value="P:regulation of cell shape"/>
    <property type="evidence" value="ECO:0007669"/>
    <property type="project" value="UniProtKB-KW"/>
</dbReference>
<keyword evidence="2" id="KW-1003">Cell membrane</keyword>
<evidence type="ECO:0008006" key="12">
    <source>
        <dbReference type="Google" id="ProtNLM"/>
    </source>
</evidence>
<dbReference type="GO" id="GO:0034204">
    <property type="term" value="P:lipid translocation"/>
    <property type="evidence" value="ECO:0007669"/>
    <property type="project" value="TreeGrafter"/>
</dbReference>
<accession>A0A5J6V867</accession>
<dbReference type="PANTHER" id="PTHR47019">
    <property type="entry name" value="LIPID II FLIPPASE MURJ"/>
    <property type="match status" value="1"/>
</dbReference>
<dbReference type="SUPFAM" id="SSF56112">
    <property type="entry name" value="Protein kinase-like (PK-like)"/>
    <property type="match status" value="1"/>
</dbReference>
<feature type="transmembrane region" description="Helical" evidence="9">
    <location>
        <begin position="211"/>
        <end position="231"/>
    </location>
</feature>
<comment type="subcellular location">
    <subcellularLocation>
        <location evidence="1">Cell membrane</location>
        <topology evidence="1">Multi-pass membrane protein</topology>
    </subcellularLocation>
</comment>
<keyword evidence="3 9" id="KW-0812">Transmembrane</keyword>
<feature type="transmembrane region" description="Helical" evidence="9">
    <location>
        <begin position="1039"/>
        <end position="1060"/>
    </location>
</feature>
<organism evidence="10 11">
    <name type="scientific">Ornithinimicrobium pratense</name>
    <dbReference type="NCBI Taxonomy" id="2593973"/>
    <lineage>
        <taxon>Bacteria</taxon>
        <taxon>Bacillati</taxon>
        <taxon>Actinomycetota</taxon>
        <taxon>Actinomycetes</taxon>
        <taxon>Micrococcales</taxon>
        <taxon>Ornithinimicrobiaceae</taxon>
        <taxon>Ornithinimicrobium</taxon>
    </lineage>
</organism>
<feature type="transmembrane region" description="Helical" evidence="9">
    <location>
        <begin position="60"/>
        <end position="79"/>
    </location>
</feature>
<feature type="region of interest" description="Disordered" evidence="8">
    <location>
        <begin position="864"/>
        <end position="962"/>
    </location>
</feature>
<evidence type="ECO:0000256" key="7">
    <source>
        <dbReference type="ARBA" id="ARBA00023136"/>
    </source>
</evidence>
<reference evidence="10 11" key="1">
    <citation type="submission" date="2019-09" db="EMBL/GenBank/DDBJ databases">
        <title>Serinicoccus pratensis sp. nov., isolated from meadow soil.</title>
        <authorList>
            <person name="Zhang W."/>
        </authorList>
    </citation>
    <scope>NUCLEOTIDE SEQUENCE [LARGE SCALE GENOMIC DNA]</scope>
    <source>
        <strain evidence="10 11">W204</strain>
    </source>
</reference>
<dbReference type="Proteomes" id="UP000326546">
    <property type="component" value="Chromosome"/>
</dbReference>
<name>A0A5J6V867_9MICO</name>
<feature type="compositionally biased region" description="Low complexity" evidence="8">
    <location>
        <begin position="907"/>
        <end position="927"/>
    </location>
</feature>
<proteinExistence type="predicted"/>
<evidence type="ECO:0000256" key="3">
    <source>
        <dbReference type="ARBA" id="ARBA00022692"/>
    </source>
</evidence>
<feature type="transmembrane region" description="Helical" evidence="9">
    <location>
        <begin position="340"/>
        <end position="362"/>
    </location>
</feature>
<feature type="transmembrane region" description="Helical" evidence="9">
    <location>
        <begin position="99"/>
        <end position="118"/>
    </location>
</feature>
<feature type="transmembrane region" description="Helical" evidence="9">
    <location>
        <begin position="243"/>
        <end position="262"/>
    </location>
</feature>
<keyword evidence="6 9" id="KW-1133">Transmembrane helix</keyword>
<feature type="transmembrane region" description="Helical" evidence="9">
    <location>
        <begin position="138"/>
        <end position="159"/>
    </location>
</feature>
<feature type="transmembrane region" description="Helical" evidence="9">
    <location>
        <begin position="21"/>
        <end position="40"/>
    </location>
</feature>
<dbReference type="CDD" id="cd13973">
    <property type="entry name" value="PK_MviN-like"/>
    <property type="match status" value="1"/>
</dbReference>
<feature type="compositionally biased region" description="Gly residues" evidence="8">
    <location>
        <begin position="1007"/>
        <end position="1018"/>
    </location>
</feature>
<dbReference type="InterPro" id="IPR004268">
    <property type="entry name" value="MurJ"/>
</dbReference>
<dbReference type="OrthoDB" id="9786339at2"/>
<feature type="compositionally biased region" description="Low complexity" evidence="8">
    <location>
        <begin position="1088"/>
        <end position="1102"/>
    </location>
</feature>
<feature type="region of interest" description="Disordered" evidence="8">
    <location>
        <begin position="1067"/>
        <end position="1149"/>
    </location>
</feature>
<dbReference type="InterPro" id="IPR011009">
    <property type="entry name" value="Kinase-like_dom_sf"/>
</dbReference>
<dbReference type="PANTHER" id="PTHR47019:SF1">
    <property type="entry name" value="LIPID II FLIPPASE MURJ"/>
    <property type="match status" value="1"/>
</dbReference>
<feature type="transmembrane region" description="Helical" evidence="9">
    <location>
        <begin position="374"/>
        <end position="397"/>
    </location>
</feature>
<gene>
    <name evidence="10" type="ORF">FY030_16155</name>
</gene>
<dbReference type="RefSeq" id="WP_158062532.1">
    <property type="nucleotide sequence ID" value="NZ_CP044427.1"/>
</dbReference>
<dbReference type="AlphaFoldDB" id="A0A5J6V867"/>
<evidence type="ECO:0000313" key="10">
    <source>
        <dbReference type="EMBL" id="QFG70039.1"/>
    </source>
</evidence>
<evidence type="ECO:0000256" key="2">
    <source>
        <dbReference type="ARBA" id="ARBA00022475"/>
    </source>
</evidence>
<keyword evidence="4" id="KW-0133">Cell shape</keyword>
<evidence type="ECO:0000256" key="8">
    <source>
        <dbReference type="SAM" id="MobiDB-lite"/>
    </source>
</evidence>
<dbReference type="PRINTS" id="PR01806">
    <property type="entry name" value="VIRFACTRMVIN"/>
</dbReference>
<dbReference type="GO" id="GO:0005886">
    <property type="term" value="C:plasma membrane"/>
    <property type="evidence" value="ECO:0007669"/>
    <property type="project" value="UniProtKB-SubCell"/>
</dbReference>
<dbReference type="InterPro" id="IPR051050">
    <property type="entry name" value="Lipid_II_flippase_MurJ/MviN"/>
</dbReference>
<feature type="transmembrane region" description="Helical" evidence="9">
    <location>
        <begin position="409"/>
        <end position="430"/>
    </location>
</feature>
<feature type="transmembrane region" description="Helical" evidence="9">
    <location>
        <begin position="502"/>
        <end position="526"/>
    </location>
</feature>
<feature type="compositionally biased region" description="Low complexity" evidence="8">
    <location>
        <begin position="1111"/>
        <end position="1120"/>
    </location>
</feature>
<feature type="transmembrane region" description="Helical" evidence="9">
    <location>
        <begin position="436"/>
        <end position="458"/>
    </location>
</feature>
<evidence type="ECO:0000256" key="6">
    <source>
        <dbReference type="ARBA" id="ARBA00022989"/>
    </source>
</evidence>
<dbReference type="KEGG" id="serw:FY030_16155"/>
<protein>
    <recommendedName>
        <fullName evidence="12">Murein biosynthesis integral membrane protein MurJ</fullName>
    </recommendedName>
</protein>
<feature type="compositionally biased region" description="Low complexity" evidence="8">
    <location>
        <begin position="995"/>
        <end position="1006"/>
    </location>
</feature>
<dbReference type="GO" id="GO:0009252">
    <property type="term" value="P:peptidoglycan biosynthetic process"/>
    <property type="evidence" value="ECO:0007669"/>
    <property type="project" value="UniProtKB-KW"/>
</dbReference>
<feature type="transmembrane region" description="Helical" evidence="9">
    <location>
        <begin position="478"/>
        <end position="496"/>
    </location>
</feature>
<dbReference type="Gene3D" id="1.10.510.10">
    <property type="entry name" value="Transferase(Phosphotransferase) domain 1"/>
    <property type="match status" value="1"/>
</dbReference>
<keyword evidence="7 9" id="KW-0472">Membrane</keyword>
<evidence type="ECO:0000256" key="4">
    <source>
        <dbReference type="ARBA" id="ARBA00022960"/>
    </source>
</evidence>
<dbReference type="CDD" id="cd13123">
    <property type="entry name" value="MATE_MurJ_like"/>
    <property type="match status" value="1"/>
</dbReference>
<evidence type="ECO:0000256" key="5">
    <source>
        <dbReference type="ARBA" id="ARBA00022984"/>
    </source>
</evidence>
<dbReference type="EMBL" id="CP044427">
    <property type="protein sequence ID" value="QFG70039.1"/>
    <property type="molecule type" value="Genomic_DNA"/>
</dbReference>
<keyword evidence="5" id="KW-0573">Peptidoglycan synthesis</keyword>
<feature type="transmembrane region" description="Helical" evidence="9">
    <location>
        <begin position="293"/>
        <end position="320"/>
    </location>
</feature>
<feature type="transmembrane region" description="Helical" evidence="9">
    <location>
        <begin position="171"/>
        <end position="191"/>
    </location>
</feature>
<dbReference type="Gene3D" id="3.30.200.20">
    <property type="entry name" value="Phosphorylase Kinase, domain 1"/>
    <property type="match status" value="1"/>
</dbReference>
<evidence type="ECO:0000256" key="1">
    <source>
        <dbReference type="ARBA" id="ARBA00004651"/>
    </source>
</evidence>